<dbReference type="AlphaFoldDB" id="A0A8J7E1S6"/>
<organism evidence="2 3">
    <name type="scientific">Lusitaniella coriacea LEGE 07157</name>
    <dbReference type="NCBI Taxonomy" id="945747"/>
    <lineage>
        <taxon>Bacteria</taxon>
        <taxon>Bacillati</taxon>
        <taxon>Cyanobacteriota</taxon>
        <taxon>Cyanophyceae</taxon>
        <taxon>Spirulinales</taxon>
        <taxon>Lusitaniellaceae</taxon>
        <taxon>Lusitaniella</taxon>
    </lineage>
</organism>
<evidence type="ECO:0000256" key="1">
    <source>
        <dbReference type="SAM" id="MobiDB-lite"/>
    </source>
</evidence>
<reference evidence="2" key="1">
    <citation type="submission" date="2020-10" db="EMBL/GenBank/DDBJ databases">
        <authorList>
            <person name="Castelo-Branco R."/>
            <person name="Eusebio N."/>
            <person name="Adriana R."/>
            <person name="Vieira A."/>
            <person name="Brugerolle De Fraissinette N."/>
            <person name="Rezende De Castro R."/>
            <person name="Schneider M.P."/>
            <person name="Vasconcelos V."/>
            <person name="Leao P.N."/>
        </authorList>
    </citation>
    <scope>NUCLEOTIDE SEQUENCE</scope>
    <source>
        <strain evidence="2">LEGE 07157</strain>
    </source>
</reference>
<comment type="caution">
    <text evidence="2">The sequence shown here is derived from an EMBL/GenBank/DDBJ whole genome shotgun (WGS) entry which is preliminary data.</text>
</comment>
<dbReference type="EMBL" id="JADEWZ010000077">
    <property type="protein sequence ID" value="MBE9119056.1"/>
    <property type="molecule type" value="Genomic_DNA"/>
</dbReference>
<sequence length="66" mass="7232">MPTYPSRLERMAANPPRIEAVPSPEEDRIQALKDDVRSILSQFLGSAPTPELVDKVVETAISAAKK</sequence>
<protein>
    <submittedName>
        <fullName evidence="2">Uncharacterized protein</fullName>
    </submittedName>
</protein>
<gene>
    <name evidence="2" type="ORF">IQ249_24680</name>
</gene>
<accession>A0A8J7E1S6</accession>
<name>A0A8J7E1S6_9CYAN</name>
<dbReference type="RefSeq" id="WP_194032150.1">
    <property type="nucleotide sequence ID" value="NZ_JADEWZ010000077.1"/>
</dbReference>
<proteinExistence type="predicted"/>
<keyword evidence="3" id="KW-1185">Reference proteome</keyword>
<evidence type="ECO:0000313" key="3">
    <source>
        <dbReference type="Proteomes" id="UP000654482"/>
    </source>
</evidence>
<feature type="region of interest" description="Disordered" evidence="1">
    <location>
        <begin position="1"/>
        <end position="25"/>
    </location>
</feature>
<evidence type="ECO:0000313" key="2">
    <source>
        <dbReference type="EMBL" id="MBE9119056.1"/>
    </source>
</evidence>
<dbReference type="Proteomes" id="UP000654482">
    <property type="component" value="Unassembled WGS sequence"/>
</dbReference>